<dbReference type="GO" id="GO:0004516">
    <property type="term" value="F:nicotinate phosphoribosyltransferase activity"/>
    <property type="evidence" value="ECO:0007669"/>
    <property type="project" value="UniProtKB-UniRule"/>
</dbReference>
<keyword evidence="7 9" id="KW-0808">Transferase</keyword>
<evidence type="ECO:0000259" key="11">
    <source>
        <dbReference type="Pfam" id="PF17767"/>
    </source>
</evidence>
<reference evidence="12 13" key="1">
    <citation type="journal article" date="2012" name="J. Bacteriol.">
        <title>Complete Genome Sequence of the Probiotic Bacterium Bifidobacterium bifidum Strain BGN4.</title>
        <authorList>
            <person name="Yu D.S."/>
            <person name="Jeong H."/>
            <person name="Lee D.H."/>
            <person name="Kwon S.K."/>
            <person name="Song J.Y."/>
            <person name="Kim B.K."/>
            <person name="Park M.S."/>
            <person name="Ji G.E."/>
            <person name="Oh T.K."/>
            <person name="Kim J.F."/>
        </authorList>
    </citation>
    <scope>NUCLEOTIDE SEQUENCE [LARGE SCALE GENOMIC DNA]</scope>
    <source>
        <strain evidence="12 13">BGN4</strain>
    </source>
</reference>
<evidence type="ECO:0000256" key="3">
    <source>
        <dbReference type="ARBA" id="ARBA00013236"/>
    </source>
</evidence>
<dbReference type="NCBIfam" id="NF009131">
    <property type="entry name" value="PRK12484.1"/>
    <property type="match status" value="1"/>
</dbReference>
<dbReference type="PIRSF" id="PIRSF000484">
    <property type="entry name" value="NAPRT"/>
    <property type="match status" value="1"/>
</dbReference>
<feature type="domain" description="Nicotinate phosphoribosyltransferase N-terminal" evidence="11">
    <location>
        <begin position="55"/>
        <end position="179"/>
    </location>
</feature>
<dbReference type="PANTHER" id="PTHR11098:SF8">
    <property type="entry name" value="NICOTINATE PHOSPHORIBOSYLTRANSFERASE PNCB1"/>
    <property type="match status" value="1"/>
</dbReference>
<dbReference type="Pfam" id="PF17767">
    <property type="entry name" value="NAPRTase_N"/>
    <property type="match status" value="1"/>
</dbReference>
<evidence type="ECO:0000313" key="13">
    <source>
        <dbReference type="Proteomes" id="UP000006173"/>
    </source>
</evidence>
<protein>
    <recommendedName>
        <fullName evidence="3 9">Nicotinate phosphoribosyltransferase</fullName>
        <ecNumber evidence="3 9">6.3.4.21</ecNumber>
    </recommendedName>
</protein>
<dbReference type="GO" id="GO:0016740">
    <property type="term" value="F:transferase activity"/>
    <property type="evidence" value="ECO:0007669"/>
    <property type="project" value="UniProtKB-KW"/>
</dbReference>
<evidence type="ECO:0000256" key="5">
    <source>
        <dbReference type="ARBA" id="ARBA00022598"/>
    </source>
</evidence>
<keyword evidence="5 9" id="KW-0436">Ligase</keyword>
<accession>I3WGB2</accession>
<sequence>MPAARHVSRRRCGSHRDRRHAEWLLRESPRNTRVLNNTRFLSCGRAVMVDYSPALMTDMYEYTMLDASLKDGTANRKCVFEVYTRHLPEGRRYGVVAGIGRILDELSRFLLSDEDLRFLSDRKVVSKETISWLENLHFSGSIKGYREGEMFFPNSPILQVEGTFGECTLLETLVLSVLNYDSAVASAASRMVSAAKDRPCMDMGGRRTNEWAAVAAARAAVIGGFQGTANLLAAQLYGLKAIGTAAHCFTLVHDDERSAFASQVEALGRNTTLLVDTYNVEEAVKTAVEVAGPQLGGVRIDSGDLAAMAQRVRNQLDALGATNTKITVTNDLDEYALAALQSAPVDSYGVGTMLVTGSGAPTCAMVYKLTERENSAGVMQPVAKKSKDKASVPGRKLAYRSYEYGLAETEHVISGSETQLAEYRPAEGWKDLLVDYVDHGDIDSRYQGHAAIADAHEYRAKALRELPITAQSLMKGEPVIPTEITVL</sequence>
<evidence type="ECO:0000256" key="8">
    <source>
        <dbReference type="ARBA" id="ARBA00048668"/>
    </source>
</evidence>
<dbReference type="Proteomes" id="UP000006173">
    <property type="component" value="Chromosome"/>
</dbReference>
<dbReference type="InterPro" id="IPR040727">
    <property type="entry name" value="NAPRTase_N"/>
</dbReference>
<dbReference type="Gene3D" id="3.20.140.10">
    <property type="entry name" value="nicotinate phosphoribosyltransferase"/>
    <property type="match status" value="1"/>
</dbReference>
<dbReference type="NCBIfam" id="TIGR01513">
    <property type="entry name" value="NAPRTase_put"/>
    <property type="match status" value="1"/>
</dbReference>
<dbReference type="UniPathway" id="UPA00253">
    <property type="reaction ID" value="UER00457"/>
</dbReference>
<evidence type="ECO:0000313" key="12">
    <source>
        <dbReference type="EMBL" id="AFL03925.1"/>
    </source>
</evidence>
<dbReference type="GO" id="GO:0034355">
    <property type="term" value="P:NAD+ biosynthetic process via the salvage pathway"/>
    <property type="evidence" value="ECO:0007669"/>
    <property type="project" value="TreeGrafter"/>
</dbReference>
<evidence type="ECO:0000256" key="6">
    <source>
        <dbReference type="ARBA" id="ARBA00022642"/>
    </source>
</evidence>
<dbReference type="Pfam" id="PF04095">
    <property type="entry name" value="NAPRTase"/>
    <property type="match status" value="1"/>
</dbReference>
<evidence type="ECO:0000256" key="9">
    <source>
        <dbReference type="RuleBase" id="RU365100"/>
    </source>
</evidence>
<dbReference type="PANTHER" id="PTHR11098">
    <property type="entry name" value="NICOTINATE PHOSPHORIBOSYLTRANSFERASE"/>
    <property type="match status" value="1"/>
</dbReference>
<comment type="similarity">
    <text evidence="2 9">Belongs to the NAPRTase family.</text>
</comment>
<dbReference type="InterPro" id="IPR013785">
    <property type="entry name" value="Aldolase_TIM"/>
</dbReference>
<dbReference type="InterPro" id="IPR036068">
    <property type="entry name" value="Nicotinate_pribotase-like_C"/>
</dbReference>
<feature type="domain" description="Nicotinate/nicotinamide phosphoribosyltransferase" evidence="10">
    <location>
        <begin position="200"/>
        <end position="368"/>
    </location>
</feature>
<dbReference type="EMBL" id="CP001361">
    <property type="protein sequence ID" value="AFL03925.1"/>
    <property type="molecule type" value="Genomic_DNA"/>
</dbReference>
<evidence type="ECO:0000256" key="2">
    <source>
        <dbReference type="ARBA" id="ARBA00010897"/>
    </source>
</evidence>
<dbReference type="SUPFAM" id="SSF54675">
    <property type="entry name" value="Nicotinate/Quinolinate PRTase N-terminal domain-like"/>
    <property type="match status" value="1"/>
</dbReference>
<dbReference type="EC" id="6.3.4.21" evidence="3 9"/>
<dbReference type="GO" id="GO:0005829">
    <property type="term" value="C:cytosol"/>
    <property type="evidence" value="ECO:0007669"/>
    <property type="project" value="TreeGrafter"/>
</dbReference>
<comment type="catalytic activity">
    <reaction evidence="8 9">
        <text>5-phospho-alpha-D-ribose 1-diphosphate + nicotinate + ATP + H2O = nicotinate beta-D-ribonucleotide + ADP + phosphate + diphosphate</text>
        <dbReference type="Rhea" id="RHEA:36163"/>
        <dbReference type="ChEBI" id="CHEBI:15377"/>
        <dbReference type="ChEBI" id="CHEBI:30616"/>
        <dbReference type="ChEBI" id="CHEBI:32544"/>
        <dbReference type="ChEBI" id="CHEBI:33019"/>
        <dbReference type="ChEBI" id="CHEBI:43474"/>
        <dbReference type="ChEBI" id="CHEBI:57502"/>
        <dbReference type="ChEBI" id="CHEBI:58017"/>
        <dbReference type="ChEBI" id="CHEBI:456216"/>
        <dbReference type="EC" id="6.3.4.21"/>
    </reaction>
</comment>
<name>I3WGB2_BIFBI</name>
<evidence type="ECO:0000256" key="7">
    <source>
        <dbReference type="ARBA" id="ARBA00022679"/>
    </source>
</evidence>
<dbReference type="InterPro" id="IPR007229">
    <property type="entry name" value="Nic_PRibTrfase-Fam"/>
</dbReference>
<evidence type="ECO:0000259" key="10">
    <source>
        <dbReference type="Pfam" id="PF04095"/>
    </source>
</evidence>
<dbReference type="InterPro" id="IPR006405">
    <property type="entry name" value="Nic_PRibTrfase_pncB"/>
</dbReference>
<dbReference type="AlphaFoldDB" id="I3WGB2"/>
<proteinExistence type="inferred from homology"/>
<comment type="function">
    <text evidence="9">Catalyzes the first step in the biosynthesis of NAD from nicotinic acid, the ATP-dependent synthesis of beta-nicotinate D-ribonucleotide from nicotinate and 5-phospho-D-ribose 1-phosphate.</text>
</comment>
<dbReference type="PATRIC" id="fig|484020.3.peg.324"/>
<dbReference type="Gene3D" id="3.20.20.70">
    <property type="entry name" value="Aldolase class I"/>
    <property type="match status" value="1"/>
</dbReference>
<evidence type="ECO:0000256" key="1">
    <source>
        <dbReference type="ARBA" id="ARBA00004952"/>
    </source>
</evidence>
<dbReference type="HOGENOM" id="CLU_025154_3_0_11"/>
<dbReference type="InterPro" id="IPR041525">
    <property type="entry name" value="N/Namide_PRibTrfase"/>
</dbReference>
<keyword evidence="4" id="KW-0597">Phosphoprotein</keyword>
<dbReference type="NCBIfam" id="NF006698">
    <property type="entry name" value="PRK09243.1-5"/>
    <property type="match status" value="1"/>
</dbReference>
<dbReference type="KEGG" id="bbf:BBB_0329"/>
<comment type="PTM">
    <text evidence="9">Transiently phosphorylated on a His residue during the reaction cycle. Phosphorylation strongly increases the affinity for substrates and increases the rate of nicotinate D-ribonucleotide production. Dephosphorylation regenerates the low-affinity form of the enzyme, leading to product release.</text>
</comment>
<gene>
    <name evidence="12" type="ORF">BBB_0329</name>
</gene>
<organism evidence="12 13">
    <name type="scientific">Bifidobacterium bifidum BGN4</name>
    <dbReference type="NCBI Taxonomy" id="484020"/>
    <lineage>
        <taxon>Bacteria</taxon>
        <taxon>Bacillati</taxon>
        <taxon>Actinomycetota</taxon>
        <taxon>Actinomycetes</taxon>
        <taxon>Bifidobacteriales</taxon>
        <taxon>Bifidobacteriaceae</taxon>
        <taxon>Bifidobacterium</taxon>
    </lineage>
</organism>
<dbReference type="CDD" id="cd01570">
    <property type="entry name" value="NAPRTase_A"/>
    <property type="match status" value="1"/>
</dbReference>
<comment type="pathway">
    <text evidence="1 9">Cofactor biosynthesis; NAD(+) biosynthesis; nicotinate D-ribonucleotide from nicotinate: step 1/1.</text>
</comment>
<dbReference type="SUPFAM" id="SSF51690">
    <property type="entry name" value="Nicotinate/Quinolinate PRTase C-terminal domain-like"/>
    <property type="match status" value="1"/>
</dbReference>
<evidence type="ECO:0000256" key="4">
    <source>
        <dbReference type="ARBA" id="ARBA00022553"/>
    </source>
</evidence>
<keyword evidence="6 9" id="KW-0662">Pyridine nucleotide biosynthesis</keyword>